<evidence type="ECO:0000313" key="3">
    <source>
        <dbReference type="Proteomes" id="UP001156702"/>
    </source>
</evidence>
<dbReference type="EMBL" id="BSOP01000007">
    <property type="protein sequence ID" value="GLR49911.1"/>
    <property type="molecule type" value="Genomic_DNA"/>
</dbReference>
<accession>A0ABQ5ZCZ2</accession>
<dbReference type="PROSITE" id="PS51257">
    <property type="entry name" value="PROKAR_LIPOPROTEIN"/>
    <property type="match status" value="1"/>
</dbReference>
<keyword evidence="3" id="KW-1185">Reference proteome</keyword>
<dbReference type="Proteomes" id="UP001156702">
    <property type="component" value="Unassembled WGS sequence"/>
</dbReference>
<reference evidence="3" key="1">
    <citation type="journal article" date="2019" name="Int. J. Syst. Evol. Microbiol.">
        <title>The Global Catalogue of Microorganisms (GCM) 10K type strain sequencing project: providing services to taxonomists for standard genome sequencing and annotation.</title>
        <authorList>
            <consortium name="The Broad Institute Genomics Platform"/>
            <consortium name="The Broad Institute Genome Sequencing Center for Infectious Disease"/>
            <person name="Wu L."/>
            <person name="Ma J."/>
        </authorList>
    </citation>
    <scope>NUCLEOTIDE SEQUENCE [LARGE SCALE GENOMIC DNA]</scope>
    <source>
        <strain evidence="3">NBRC 102122</strain>
    </source>
</reference>
<feature type="signal peptide" evidence="1">
    <location>
        <begin position="1"/>
        <end position="25"/>
    </location>
</feature>
<keyword evidence="1" id="KW-0732">Signal</keyword>
<proteinExistence type="predicted"/>
<sequence length="128" mass="13708">MNGRTTISCGAAVMALTLSAAPALAACTVEVEGKTIQLGRFPLHQAYKSCMTAYKARYVKKNSDKDSELYLRCSGSRQLIATVQDGKFFETRIQVSGCIIPKTLGGLTNPLAIENFAISLAAEADRTS</sequence>
<evidence type="ECO:0000256" key="1">
    <source>
        <dbReference type="SAM" id="SignalP"/>
    </source>
</evidence>
<evidence type="ECO:0000313" key="2">
    <source>
        <dbReference type="EMBL" id="GLR49911.1"/>
    </source>
</evidence>
<comment type="caution">
    <text evidence="2">The sequence shown here is derived from an EMBL/GenBank/DDBJ whole genome shotgun (WGS) entry which is preliminary data.</text>
</comment>
<name>A0ABQ5ZCZ2_9HYPH</name>
<feature type="chain" id="PRO_5047165303" evidence="1">
    <location>
        <begin position="26"/>
        <end position="128"/>
    </location>
</feature>
<gene>
    <name evidence="2" type="ORF">GCM10007923_11160</name>
</gene>
<protein>
    <submittedName>
        <fullName evidence="2">Uncharacterized protein</fullName>
    </submittedName>
</protein>
<organism evidence="2 3">
    <name type="scientific">Shinella yambaruensis</name>
    <dbReference type="NCBI Taxonomy" id="415996"/>
    <lineage>
        <taxon>Bacteria</taxon>
        <taxon>Pseudomonadati</taxon>
        <taxon>Pseudomonadota</taxon>
        <taxon>Alphaproteobacteria</taxon>
        <taxon>Hyphomicrobiales</taxon>
        <taxon>Rhizobiaceae</taxon>
        <taxon>Shinella</taxon>
    </lineage>
</organism>